<feature type="transmembrane region" description="Helical" evidence="1">
    <location>
        <begin position="331"/>
        <end position="349"/>
    </location>
</feature>
<feature type="transmembrane region" description="Helical" evidence="1">
    <location>
        <begin position="133"/>
        <end position="150"/>
    </location>
</feature>
<keyword evidence="1" id="KW-0472">Membrane</keyword>
<feature type="transmembrane region" description="Helical" evidence="1">
    <location>
        <begin position="170"/>
        <end position="188"/>
    </location>
</feature>
<gene>
    <name evidence="2" type="ORF">PO250_00190</name>
</gene>
<feature type="transmembrane region" description="Helical" evidence="1">
    <location>
        <begin position="369"/>
        <end position="386"/>
    </location>
</feature>
<dbReference type="AlphaFoldDB" id="A0AAJ1M9C0"/>
<sequence length="416" mass="47490">MEITISKEKLIVWLWSILYLIILLSNIIEQKLSFVNYIDETIEIISMLYILINFKAYIHDSSLAKITIALLFVCVIGVLGNLFFKFQDNNIAIAKDMLAMAKTPIVAMALIIRKKTSKNDVLDDKILISTQKISKIYLFILFIFGIVSLFDNTLGLTYDLRYGIYSYKFLYSHPTFLVYTVVIISVNLMAKSQEASIYVYQSMVIFLLIISMRDKAFAYVLLLFIILILKKFDINTIKARYFFLAAVIALLVSKGKINEYRSYTWSPREALSKNGFSLAKMCFPLGSGFASFGGMTSGEYYSSAYGLFGMNMKDGTSPMNYIDLGDSGLPYYYASFGFIGFFVFFYIIFEIFKKAYYFYVGNSDKVKAMMLILGYLLICLPFENFLTNESGATVMLILFVFIGSTSKSIKQLVNRH</sequence>
<feature type="transmembrane region" description="Helical" evidence="1">
    <location>
        <begin position="66"/>
        <end position="84"/>
    </location>
</feature>
<reference evidence="2" key="1">
    <citation type="submission" date="2023-01" db="EMBL/GenBank/DDBJ databases">
        <title>Genome analysis of 13 Lactobacillus isolated from gut of wild boar.</title>
        <authorList>
            <person name="Papp P."/>
            <person name="Libisch B."/>
            <person name="Nagy T."/>
            <person name="Olasz F."/>
        </authorList>
    </citation>
    <scope>NUCLEOTIDE SEQUENCE</scope>
    <source>
        <strain evidence="2">F146</strain>
    </source>
</reference>
<feature type="transmembrane region" description="Helical" evidence="1">
    <location>
        <begin position="12"/>
        <end position="28"/>
    </location>
</feature>
<evidence type="ECO:0000313" key="2">
    <source>
        <dbReference type="EMBL" id="MDC2828776.1"/>
    </source>
</evidence>
<feature type="transmembrane region" description="Helical" evidence="1">
    <location>
        <begin position="239"/>
        <end position="257"/>
    </location>
</feature>
<proteinExistence type="predicted"/>
<feature type="transmembrane region" description="Helical" evidence="1">
    <location>
        <begin position="34"/>
        <end position="54"/>
    </location>
</feature>
<dbReference type="EMBL" id="JAQONE010000001">
    <property type="protein sequence ID" value="MDC2828776.1"/>
    <property type="molecule type" value="Genomic_DNA"/>
</dbReference>
<accession>A0AAJ1M9C0</accession>
<evidence type="ECO:0000313" key="3">
    <source>
        <dbReference type="Proteomes" id="UP001220670"/>
    </source>
</evidence>
<keyword evidence="1" id="KW-0812">Transmembrane</keyword>
<dbReference type="Proteomes" id="UP001220670">
    <property type="component" value="Unassembled WGS sequence"/>
</dbReference>
<evidence type="ECO:0000256" key="1">
    <source>
        <dbReference type="SAM" id="Phobius"/>
    </source>
</evidence>
<keyword evidence="1" id="KW-1133">Transmembrane helix</keyword>
<comment type="caution">
    <text evidence="2">The sequence shown here is derived from an EMBL/GenBank/DDBJ whole genome shotgun (WGS) entry which is preliminary data.</text>
</comment>
<organism evidence="2 3">
    <name type="scientific">Limosilactobacillus mucosae</name>
    <name type="common">Lactobacillus mucosae</name>
    <dbReference type="NCBI Taxonomy" id="97478"/>
    <lineage>
        <taxon>Bacteria</taxon>
        <taxon>Bacillati</taxon>
        <taxon>Bacillota</taxon>
        <taxon>Bacilli</taxon>
        <taxon>Lactobacillales</taxon>
        <taxon>Lactobacillaceae</taxon>
        <taxon>Limosilactobacillus</taxon>
    </lineage>
</organism>
<name>A0AAJ1M9C0_LIMMU</name>
<protein>
    <submittedName>
        <fullName evidence="2">Uncharacterized protein</fullName>
    </submittedName>
</protein>
<dbReference type="RefSeq" id="WP_272209548.1">
    <property type="nucleotide sequence ID" value="NZ_JAQOMV010000011.1"/>
</dbReference>